<evidence type="ECO:0000256" key="2">
    <source>
        <dbReference type="ARBA" id="ARBA00010856"/>
    </source>
</evidence>
<keyword evidence="3 6" id="KW-0963">Cytoplasm</keyword>
<dbReference type="EMBL" id="JARBJD010000001">
    <property type="protein sequence ID" value="KAK2964747.1"/>
    <property type="molecule type" value="Genomic_DNA"/>
</dbReference>
<comment type="caution">
    <text evidence="7">The sequence shown here is derived from an EMBL/GenBank/DDBJ whole genome shotgun (WGS) entry which is preliminary data.</text>
</comment>
<name>A0ABQ9YLW9_9EUKA</name>
<dbReference type="Pfam" id="PF04062">
    <property type="entry name" value="P21-Arc"/>
    <property type="match status" value="1"/>
</dbReference>
<evidence type="ECO:0000256" key="1">
    <source>
        <dbReference type="ARBA" id="ARBA00004245"/>
    </source>
</evidence>
<comment type="subcellular location">
    <subcellularLocation>
        <location evidence="1 6">Cytoplasm</location>
        <location evidence="1 6">Cytoskeleton</location>
    </subcellularLocation>
</comment>
<dbReference type="InterPro" id="IPR036753">
    <property type="entry name" value="ARPC3_sf"/>
</dbReference>
<keyword evidence="8" id="KW-1185">Reference proteome</keyword>
<evidence type="ECO:0000256" key="6">
    <source>
        <dbReference type="PIRNR" id="PIRNR016315"/>
    </source>
</evidence>
<reference evidence="7 8" key="1">
    <citation type="journal article" date="2022" name="bioRxiv">
        <title>Genomics of Preaxostyla Flagellates Illuminates Evolutionary Transitions and the Path Towards Mitochondrial Loss.</title>
        <authorList>
            <person name="Novak L.V.F."/>
            <person name="Treitli S.C."/>
            <person name="Pyrih J."/>
            <person name="Halakuc P."/>
            <person name="Pipaliya S.V."/>
            <person name="Vacek V."/>
            <person name="Brzon O."/>
            <person name="Soukal P."/>
            <person name="Eme L."/>
            <person name="Dacks J.B."/>
            <person name="Karnkowska A."/>
            <person name="Elias M."/>
            <person name="Hampl V."/>
        </authorList>
    </citation>
    <scope>NUCLEOTIDE SEQUENCE [LARGE SCALE GENOMIC DNA]</scope>
    <source>
        <strain evidence="7">NAU3</strain>
        <tissue evidence="7">Gut</tissue>
    </source>
</reference>
<protein>
    <recommendedName>
        <fullName evidence="6">Actin-related protein 2/3 complex subunit 3</fullName>
    </recommendedName>
</protein>
<keyword evidence="5 6" id="KW-0206">Cytoskeleton</keyword>
<comment type="function">
    <text evidence="6">Functions as component of the Arp2/3 complex which is involved in regulation of actin polymerization and together with an activating nucleation-promoting factor (NPF) mediates the formation of branched actin networks.</text>
</comment>
<dbReference type="PANTHER" id="PTHR12391">
    <property type="entry name" value="ARP2/3 COMPLEX 21 KD SUBUNIT"/>
    <property type="match status" value="1"/>
</dbReference>
<gene>
    <name evidence="7" type="ORF">BLNAU_47</name>
</gene>
<dbReference type="PIRSF" id="PIRSF016315">
    <property type="entry name" value="ARP2/3_P21-Arc"/>
    <property type="match status" value="1"/>
</dbReference>
<evidence type="ECO:0000256" key="3">
    <source>
        <dbReference type="ARBA" id="ARBA00022490"/>
    </source>
</evidence>
<dbReference type="Proteomes" id="UP001281761">
    <property type="component" value="Unassembled WGS sequence"/>
</dbReference>
<evidence type="ECO:0000256" key="5">
    <source>
        <dbReference type="ARBA" id="ARBA00023212"/>
    </source>
</evidence>
<organism evidence="7 8">
    <name type="scientific">Blattamonas nauphoetae</name>
    <dbReference type="NCBI Taxonomy" id="2049346"/>
    <lineage>
        <taxon>Eukaryota</taxon>
        <taxon>Metamonada</taxon>
        <taxon>Preaxostyla</taxon>
        <taxon>Oxymonadida</taxon>
        <taxon>Blattamonas</taxon>
    </lineage>
</organism>
<dbReference type="Gene3D" id="1.10.1760.10">
    <property type="entry name" value="Actin-related protein 2/3 complex subunit 3"/>
    <property type="match status" value="1"/>
</dbReference>
<keyword evidence="4 6" id="KW-0009">Actin-binding</keyword>
<evidence type="ECO:0000313" key="7">
    <source>
        <dbReference type="EMBL" id="KAK2964747.1"/>
    </source>
</evidence>
<proteinExistence type="inferred from homology"/>
<comment type="subunit">
    <text evidence="6">Component of the Arp2/3 complex.</text>
</comment>
<evidence type="ECO:0000313" key="8">
    <source>
        <dbReference type="Proteomes" id="UP001281761"/>
    </source>
</evidence>
<dbReference type="SUPFAM" id="SSF69060">
    <property type="entry name" value="Arp2/3 complex 21 kDa subunit ARPC3"/>
    <property type="match status" value="1"/>
</dbReference>
<sequence length="171" mass="19494">MPYHSSHNNDDVKLVSQLPLLPFNTSVKGPAPQYKGEPGKDIIDEALEFYRANVLFKQFDVDGPADKLLIYLTLFITQCIQKVEKQPAKSDGQRLLIQLAQGQFDLPGAPKFPLGGLVSTPEMNETDLIRNYLRQAREETALRLVERIYPDGKLSKWWAQFAKKKFLNKTM</sequence>
<accession>A0ABQ9YLW9</accession>
<dbReference type="InterPro" id="IPR007204">
    <property type="entry name" value="ARPC3"/>
</dbReference>
<comment type="similarity">
    <text evidence="2 6">Belongs to the ARPC3 family.</text>
</comment>
<evidence type="ECO:0000256" key="4">
    <source>
        <dbReference type="ARBA" id="ARBA00023203"/>
    </source>
</evidence>